<organism evidence="1">
    <name type="scientific">marine sediment metagenome</name>
    <dbReference type="NCBI Taxonomy" id="412755"/>
    <lineage>
        <taxon>unclassified sequences</taxon>
        <taxon>metagenomes</taxon>
        <taxon>ecological metagenomes</taxon>
    </lineage>
</organism>
<dbReference type="EMBL" id="LAZR01012467">
    <property type="protein sequence ID" value="KKM26670.1"/>
    <property type="molecule type" value="Genomic_DNA"/>
</dbReference>
<gene>
    <name evidence="1" type="ORF">LCGC14_1582340</name>
</gene>
<sequence>MYDVEYNWSNDAKVQEAKDRVNLLIDNKIPFDVSYVQRVKKNAIVVTTKDEFKI</sequence>
<accession>A0A0F9LGN0</accession>
<proteinExistence type="predicted"/>
<evidence type="ECO:0000313" key="1">
    <source>
        <dbReference type="EMBL" id="KKM26670.1"/>
    </source>
</evidence>
<name>A0A0F9LGN0_9ZZZZ</name>
<dbReference type="AlphaFoldDB" id="A0A0F9LGN0"/>
<protein>
    <submittedName>
        <fullName evidence="1">Uncharacterized protein</fullName>
    </submittedName>
</protein>
<comment type="caution">
    <text evidence="1">The sequence shown here is derived from an EMBL/GenBank/DDBJ whole genome shotgun (WGS) entry which is preliminary data.</text>
</comment>
<reference evidence="1" key="1">
    <citation type="journal article" date="2015" name="Nature">
        <title>Complex archaea that bridge the gap between prokaryotes and eukaryotes.</title>
        <authorList>
            <person name="Spang A."/>
            <person name="Saw J.H."/>
            <person name="Jorgensen S.L."/>
            <person name="Zaremba-Niedzwiedzka K."/>
            <person name="Martijn J."/>
            <person name="Lind A.E."/>
            <person name="van Eijk R."/>
            <person name="Schleper C."/>
            <person name="Guy L."/>
            <person name="Ettema T.J."/>
        </authorList>
    </citation>
    <scope>NUCLEOTIDE SEQUENCE</scope>
</reference>